<evidence type="ECO:0000313" key="1">
    <source>
        <dbReference type="EnsemblPlants" id="EMT07510"/>
    </source>
</evidence>
<name>M8B1P5_AEGTA</name>
<accession>M8B1P5</accession>
<organism evidence="1">
    <name type="scientific">Aegilops tauschii</name>
    <name type="common">Tausch's goatgrass</name>
    <name type="synonym">Aegilops squarrosa</name>
    <dbReference type="NCBI Taxonomy" id="37682"/>
    <lineage>
        <taxon>Eukaryota</taxon>
        <taxon>Viridiplantae</taxon>
        <taxon>Streptophyta</taxon>
        <taxon>Embryophyta</taxon>
        <taxon>Tracheophyta</taxon>
        <taxon>Spermatophyta</taxon>
        <taxon>Magnoliopsida</taxon>
        <taxon>Liliopsida</taxon>
        <taxon>Poales</taxon>
        <taxon>Poaceae</taxon>
        <taxon>BOP clade</taxon>
        <taxon>Pooideae</taxon>
        <taxon>Triticodae</taxon>
        <taxon>Triticeae</taxon>
        <taxon>Triticinae</taxon>
        <taxon>Aegilops</taxon>
    </lineage>
</organism>
<protein>
    <submittedName>
        <fullName evidence="1">Uncharacterized protein</fullName>
    </submittedName>
</protein>
<proteinExistence type="predicted"/>
<reference evidence="1" key="1">
    <citation type="submission" date="2015-06" db="UniProtKB">
        <authorList>
            <consortium name="EnsemblPlants"/>
        </authorList>
    </citation>
    <scope>IDENTIFICATION</scope>
</reference>
<dbReference type="EnsemblPlants" id="EMT07510">
    <property type="protein sequence ID" value="EMT07510"/>
    <property type="gene ID" value="F775_24292"/>
</dbReference>
<sequence>MALQQIANCANQAIAASSLSPGTTTTAGLLLTGIASIRMPRGTSHSATAWDSTSGKFSSRQEDTGASACAPHKLVKKNCINWTTRFKILATPLASGPLDMPALISTRIPHRGQSSQDIGIRPFFTGAVFIIYQEGFRDYGPDMLVYQRGKASANDTDSVEYMNAYIGSTLDALRSVVQQIPPRIFVKPSDINPSLIGDEQFPASLEYDDKYDLEMVCAIHLCFSHYHSTLGHWADKGVAEVSGEDMLEFVKQKLGIRVGAGTGRSSVKRRPEVRLRKSY</sequence>
<dbReference type="AlphaFoldDB" id="M8B1P5"/>